<feature type="signal peptide" evidence="1">
    <location>
        <begin position="1"/>
        <end position="21"/>
    </location>
</feature>
<dbReference type="Proteomes" id="UP000738349">
    <property type="component" value="Unassembled WGS sequence"/>
</dbReference>
<comment type="caution">
    <text evidence="2">The sequence shown here is derived from an EMBL/GenBank/DDBJ whole genome shotgun (WGS) entry which is preliminary data.</text>
</comment>
<evidence type="ECO:0000313" key="2">
    <source>
        <dbReference type="EMBL" id="KAH7148822.1"/>
    </source>
</evidence>
<reference evidence="2" key="1">
    <citation type="journal article" date="2021" name="Nat. Commun.">
        <title>Genetic determinants of endophytism in the Arabidopsis root mycobiome.</title>
        <authorList>
            <person name="Mesny F."/>
            <person name="Miyauchi S."/>
            <person name="Thiergart T."/>
            <person name="Pickel B."/>
            <person name="Atanasova L."/>
            <person name="Karlsson M."/>
            <person name="Huettel B."/>
            <person name="Barry K.W."/>
            <person name="Haridas S."/>
            <person name="Chen C."/>
            <person name="Bauer D."/>
            <person name="Andreopoulos W."/>
            <person name="Pangilinan J."/>
            <person name="LaButti K."/>
            <person name="Riley R."/>
            <person name="Lipzen A."/>
            <person name="Clum A."/>
            <person name="Drula E."/>
            <person name="Henrissat B."/>
            <person name="Kohler A."/>
            <person name="Grigoriev I.V."/>
            <person name="Martin F.M."/>
            <person name="Hacquard S."/>
        </authorList>
    </citation>
    <scope>NUCLEOTIDE SEQUENCE</scope>
    <source>
        <strain evidence="2">MPI-CAGE-AT-0147</strain>
    </source>
</reference>
<sequence length="105" mass="11738">MPKSHLILPFSLSLDFTCALAHHCHLSHVPYRLVRPPFAYPVSANSRACSLSSCHLPSVVSVFHFQSHPMHIRLQASHATTETFTCLDNIMLATYLNQTIECPPP</sequence>
<keyword evidence="3" id="KW-1185">Reference proteome</keyword>
<accession>A0A9P9F0G7</accession>
<dbReference type="AlphaFoldDB" id="A0A9P9F0G7"/>
<organism evidence="2 3">
    <name type="scientific">Dactylonectria macrodidyma</name>
    <dbReference type="NCBI Taxonomy" id="307937"/>
    <lineage>
        <taxon>Eukaryota</taxon>
        <taxon>Fungi</taxon>
        <taxon>Dikarya</taxon>
        <taxon>Ascomycota</taxon>
        <taxon>Pezizomycotina</taxon>
        <taxon>Sordariomycetes</taxon>
        <taxon>Hypocreomycetidae</taxon>
        <taxon>Hypocreales</taxon>
        <taxon>Nectriaceae</taxon>
        <taxon>Dactylonectria</taxon>
    </lineage>
</organism>
<evidence type="ECO:0000256" key="1">
    <source>
        <dbReference type="SAM" id="SignalP"/>
    </source>
</evidence>
<evidence type="ECO:0000313" key="3">
    <source>
        <dbReference type="Proteomes" id="UP000738349"/>
    </source>
</evidence>
<name>A0A9P9F0G7_9HYPO</name>
<gene>
    <name evidence="2" type="ORF">EDB81DRAFT_476313</name>
</gene>
<keyword evidence="1" id="KW-0732">Signal</keyword>
<dbReference type="EMBL" id="JAGMUV010000007">
    <property type="protein sequence ID" value="KAH7148822.1"/>
    <property type="molecule type" value="Genomic_DNA"/>
</dbReference>
<protein>
    <recommendedName>
        <fullName evidence="4">Secreted protein</fullName>
    </recommendedName>
</protein>
<evidence type="ECO:0008006" key="4">
    <source>
        <dbReference type="Google" id="ProtNLM"/>
    </source>
</evidence>
<proteinExistence type="predicted"/>
<feature type="chain" id="PRO_5040269305" description="Secreted protein" evidence="1">
    <location>
        <begin position="22"/>
        <end position="105"/>
    </location>
</feature>